<dbReference type="GO" id="GO:0005829">
    <property type="term" value="C:cytosol"/>
    <property type="evidence" value="ECO:0007669"/>
    <property type="project" value="TreeGrafter"/>
</dbReference>
<accession>A0A2H5PTZ3</accession>
<gene>
    <name evidence="1" type="ORF">CUMW_167170</name>
</gene>
<evidence type="ECO:0008006" key="3">
    <source>
        <dbReference type="Google" id="ProtNLM"/>
    </source>
</evidence>
<proteinExistence type="predicted"/>
<reference evidence="1 2" key="1">
    <citation type="journal article" date="2017" name="Front. Genet.">
        <title>Draft sequencing of the heterozygous diploid genome of Satsuma (Citrus unshiu Marc.) using a hybrid assembly approach.</title>
        <authorList>
            <person name="Shimizu T."/>
            <person name="Tanizawa Y."/>
            <person name="Mochizuki T."/>
            <person name="Nagasaki H."/>
            <person name="Yoshioka T."/>
            <person name="Toyoda A."/>
            <person name="Fujiyama A."/>
            <person name="Kaminuma E."/>
            <person name="Nakamura Y."/>
        </authorList>
    </citation>
    <scope>NUCLEOTIDE SEQUENCE [LARGE SCALE GENOMIC DNA]</scope>
    <source>
        <strain evidence="2">cv. Miyagawa wase</strain>
    </source>
</reference>
<evidence type="ECO:0000313" key="1">
    <source>
        <dbReference type="EMBL" id="GAY55839.1"/>
    </source>
</evidence>
<dbReference type="SUPFAM" id="SSF48371">
    <property type="entry name" value="ARM repeat"/>
    <property type="match status" value="1"/>
</dbReference>
<dbReference type="AlphaFoldDB" id="A0A2H5PTZ3"/>
<comment type="caution">
    <text evidence="1">The sequence shown here is derived from an EMBL/GenBank/DDBJ whole genome shotgun (WGS) entry which is preliminary data.</text>
</comment>
<dbReference type="InterPro" id="IPR019538">
    <property type="entry name" value="PSMD5"/>
</dbReference>
<organism evidence="1 2">
    <name type="scientific">Citrus unshiu</name>
    <name type="common">Satsuma mandarin</name>
    <name type="synonym">Citrus nobilis var. unshiu</name>
    <dbReference type="NCBI Taxonomy" id="55188"/>
    <lineage>
        <taxon>Eukaryota</taxon>
        <taxon>Viridiplantae</taxon>
        <taxon>Streptophyta</taxon>
        <taxon>Embryophyta</taxon>
        <taxon>Tracheophyta</taxon>
        <taxon>Spermatophyta</taxon>
        <taxon>Magnoliopsida</taxon>
        <taxon>eudicotyledons</taxon>
        <taxon>Gunneridae</taxon>
        <taxon>Pentapetalae</taxon>
        <taxon>rosids</taxon>
        <taxon>malvids</taxon>
        <taxon>Sapindales</taxon>
        <taxon>Rutaceae</taxon>
        <taxon>Aurantioideae</taxon>
        <taxon>Citrus</taxon>
    </lineage>
</organism>
<dbReference type="STRING" id="55188.A0A2H5PTZ3"/>
<dbReference type="InterPro" id="IPR011989">
    <property type="entry name" value="ARM-like"/>
</dbReference>
<dbReference type="PANTHER" id="PTHR13554">
    <property type="entry name" value="26S PROTEASOME NON-ATPASE REGULATORY SUBUNIT 5-RELATED"/>
    <property type="match status" value="1"/>
</dbReference>
<dbReference type="Gene3D" id="1.25.10.10">
    <property type="entry name" value="Leucine-rich Repeat Variant"/>
    <property type="match status" value="1"/>
</dbReference>
<protein>
    <recommendedName>
        <fullName evidence="3">ARM repeat superfamily protein</fullName>
    </recommendedName>
</protein>
<dbReference type="GO" id="GO:0043248">
    <property type="term" value="P:proteasome assembly"/>
    <property type="evidence" value="ECO:0007669"/>
    <property type="project" value="InterPro"/>
</dbReference>
<dbReference type="InterPro" id="IPR016024">
    <property type="entry name" value="ARM-type_fold"/>
</dbReference>
<dbReference type="Pfam" id="PF10508">
    <property type="entry name" value="Proteasom_PSMB"/>
    <property type="match status" value="1"/>
</dbReference>
<dbReference type="EMBL" id="BDQV01000126">
    <property type="protein sequence ID" value="GAY55839.1"/>
    <property type="molecule type" value="Genomic_DNA"/>
</dbReference>
<evidence type="ECO:0000313" key="2">
    <source>
        <dbReference type="Proteomes" id="UP000236630"/>
    </source>
</evidence>
<dbReference type="Proteomes" id="UP000236630">
    <property type="component" value="Unassembled WGS sequence"/>
</dbReference>
<keyword evidence="2" id="KW-1185">Reference proteome</keyword>
<sequence>MGRANLSSIWREDELSLQAKKTTLNSLSHTHTHRLTAMDDELSMDDSNQLLDSASDFAYHPGVQNDAAAKNFLDRFPLSVILNTLQTKPDVPGLEDTLVVCLERIFKTKYGASLIPHYMPFVQVGLTADSHSVKRLACKTVTCLLEDSDLEASCALQLLIDYEIYPLLLDCLINGNEEVATASMDAIKKLAGFPNGIDIIFPADNKAATDLGNLVAQCSSLGRVRVLSLIVKLFSVSRSVASVIFKANLLTLLEEGVSKKNDTLETLSILELLYELAEIQHSAEFLSRTTLLQLLCSLIGNSATETILRSRAIMISGRLLSKDDSHMFIDESSAKTVISAIDGRLGFLQSQDSDECESALEALGQIGSSIQGATLLLLCLPPAARHVIDAAFDRQGHGKQLAALHGLANIAGKTRSEDKIILNADAEESLRHLIYEVASRSSKLTPSGLFLSVLQQAAEIRLAGYRMITGLVARPWCLMELCSKQEIINTVTDASTETTKIGMEARYNCCKAICKAFVSSELVSDPAFAGIGEKLDEAVRRGPYLARKSVEAQPVVMTEQRF</sequence>
<dbReference type="PANTHER" id="PTHR13554:SF10">
    <property type="entry name" value="26S PROTEASOME NON-ATPASE REGULATORY SUBUNIT 5"/>
    <property type="match status" value="1"/>
</dbReference>
<name>A0A2H5PTZ3_CITUN</name>